<comment type="caution">
    <text evidence="2">The sequence shown here is derived from an EMBL/GenBank/DDBJ whole genome shotgun (WGS) entry which is preliminary data.</text>
</comment>
<keyword evidence="3" id="KW-1185">Reference proteome</keyword>
<protein>
    <submittedName>
        <fullName evidence="2">Uncharacterized protein</fullName>
    </submittedName>
</protein>
<evidence type="ECO:0000256" key="1">
    <source>
        <dbReference type="SAM" id="MobiDB-lite"/>
    </source>
</evidence>
<feature type="region of interest" description="Disordered" evidence="1">
    <location>
        <begin position="135"/>
        <end position="219"/>
    </location>
</feature>
<dbReference type="Proteomes" id="UP001642484">
    <property type="component" value="Unassembled WGS sequence"/>
</dbReference>
<feature type="compositionally biased region" description="Low complexity" evidence="1">
    <location>
        <begin position="139"/>
        <end position="154"/>
    </location>
</feature>
<dbReference type="EMBL" id="CAXAMN010027040">
    <property type="protein sequence ID" value="CAK9107936.1"/>
    <property type="molecule type" value="Genomic_DNA"/>
</dbReference>
<proteinExistence type="predicted"/>
<feature type="compositionally biased region" description="Low complexity" evidence="1">
    <location>
        <begin position="171"/>
        <end position="183"/>
    </location>
</feature>
<sequence length="272" mass="30459">MVAADQLATGQGKAVSTFLRKFPAAPAVLVLFKHLLSQAAETLEASVKQRLFLHGQYLSRHELNQFLTDFAGFRHVELNVVSQALFGALDLEREGQIPQDLLLERLREPPSMKEVWLADLESLWPGRESIVEYARRSPPRQSSLPRPRSSRPGSACTAPGAFAGRRPSGLPPRSKSTPKRPSTAGHARSRRDRDQQGLVQKDRRSTVRAQRAATPGRCGEYSNELNKNECIRSKHIYIYIFNPTSPGNNDLSLKMRPTLYCKKKNNPPPGVW</sequence>
<organism evidence="2 3">
    <name type="scientific">Durusdinium trenchii</name>
    <dbReference type="NCBI Taxonomy" id="1381693"/>
    <lineage>
        <taxon>Eukaryota</taxon>
        <taxon>Sar</taxon>
        <taxon>Alveolata</taxon>
        <taxon>Dinophyceae</taxon>
        <taxon>Suessiales</taxon>
        <taxon>Symbiodiniaceae</taxon>
        <taxon>Durusdinium</taxon>
    </lineage>
</organism>
<gene>
    <name evidence="2" type="ORF">CCMP2556_LOCUS50339</name>
</gene>
<evidence type="ECO:0000313" key="2">
    <source>
        <dbReference type="EMBL" id="CAK9107936.1"/>
    </source>
</evidence>
<accession>A0ABP0S6H2</accession>
<name>A0ABP0S6H2_9DINO</name>
<feature type="compositionally biased region" description="Basic and acidic residues" evidence="1">
    <location>
        <begin position="191"/>
        <end position="205"/>
    </location>
</feature>
<evidence type="ECO:0000313" key="3">
    <source>
        <dbReference type="Proteomes" id="UP001642484"/>
    </source>
</evidence>
<reference evidence="2 3" key="1">
    <citation type="submission" date="2024-02" db="EMBL/GenBank/DDBJ databases">
        <authorList>
            <person name="Chen Y."/>
            <person name="Shah S."/>
            <person name="Dougan E. K."/>
            <person name="Thang M."/>
            <person name="Chan C."/>
        </authorList>
    </citation>
    <scope>NUCLEOTIDE SEQUENCE [LARGE SCALE GENOMIC DNA]</scope>
</reference>